<feature type="chain" id="PRO_5018602563" evidence="2">
    <location>
        <begin position="25"/>
        <end position="538"/>
    </location>
</feature>
<feature type="compositionally biased region" description="Basic and acidic residues" evidence="1">
    <location>
        <begin position="407"/>
        <end position="424"/>
    </location>
</feature>
<sequence length="538" mass="58915">MKNNAFHILLAALLAPVAIPGCGAGDPLETAAPDSTTEDIGTSSAAVTANAVLRRSTALDGTTNHKHEICRLDVDWLNQSLDLNLAAGNQIRIRKSGGTAAQKGVCTIEDNDGARNVVRMGNMGFRRIEMEAPPDQTTETTIILDSNVTSTSSTYGIGEDGEEAADDDQEFFDAVKETSNTQTEVVVIAPHGGDMEPGTDEQANTHFYNQLPSDKVTSWQANGYNDTVQNVDVINASHHWHITATHITSATGFQHLAGVIGRDFKYPVAFHGYASTRPNGVIFHPNEVLVGGRESPLFRQEIAEMITLATRNPITRVAAITGNWQTLDDLDGDEEENIVNELGTTNKGLQLEQSTEARGPQWRGRLLGRDRQGGRHGLPLPRRFPARHPRPLDRRHDQGGPRRSRRDLRSSPRRRDPPFDRDLAIRSLRPRPPGRPGPPDPDAVRAVRGVREHLPGGRRALGAAVRRPPQNRLGQLVLQAPPVPRRPPRHPARLRDGQIPNHRQGGLRREPVRHDPAAGGGARGARPVTAPRPHLRRD</sequence>
<dbReference type="AlphaFoldDB" id="A0A3S5GYI3"/>
<reference evidence="3" key="1">
    <citation type="journal article" date="2018" name="J. Ind. Microbiol. Biotechnol.">
        <title>Genome mining reveals uncommon alkylpyrones as type III PKS products from myxobacteria.</title>
        <authorList>
            <person name="Hug J.J."/>
            <person name="Panter F."/>
            <person name="Krug D."/>
            <person name="Muller R."/>
        </authorList>
    </citation>
    <scope>NUCLEOTIDE SEQUENCE</scope>
    <source>
        <strain evidence="3">MSr9315</strain>
    </source>
</reference>
<evidence type="ECO:0000256" key="1">
    <source>
        <dbReference type="SAM" id="MobiDB-lite"/>
    </source>
</evidence>
<protein>
    <submittedName>
        <fullName evidence="3">Uncharacterized protein</fullName>
    </submittedName>
</protein>
<evidence type="ECO:0000256" key="2">
    <source>
        <dbReference type="SAM" id="SignalP"/>
    </source>
</evidence>
<feature type="compositionally biased region" description="Basic and acidic residues" evidence="1">
    <location>
        <begin position="390"/>
        <end position="400"/>
    </location>
</feature>
<dbReference type="InterPro" id="IPR038128">
    <property type="entry name" value="Gamma_PGA_hydro_sf"/>
</dbReference>
<feature type="signal peptide" evidence="2">
    <location>
        <begin position="1"/>
        <end position="24"/>
    </location>
</feature>
<feature type="compositionally biased region" description="Pro residues" evidence="1">
    <location>
        <begin position="430"/>
        <end position="441"/>
    </location>
</feature>
<dbReference type="InterPro" id="IPR008585">
    <property type="entry name" value="Gamma_PGA_hydro"/>
</dbReference>
<dbReference type="Gene3D" id="3.40.630.100">
    <property type="entry name" value="Poly-gamma-glutamate hydrolase, zinc-binding motif"/>
    <property type="match status" value="1"/>
</dbReference>
<dbReference type="Pfam" id="PF05908">
    <property type="entry name" value="Gamma_PGA_hydro"/>
    <property type="match status" value="1"/>
</dbReference>
<proteinExistence type="predicted"/>
<organism evidence="3">
    <name type="scientific">Phaselicystis flava</name>
    <dbReference type="NCBI Taxonomy" id="525924"/>
    <lineage>
        <taxon>Bacteria</taxon>
        <taxon>Pseudomonadati</taxon>
        <taxon>Myxococcota</taxon>
        <taxon>Polyangia</taxon>
        <taxon>Polyangiales</taxon>
        <taxon>Phaselicystidaceae</taxon>
        <taxon>Phaselicystis</taxon>
    </lineage>
</organism>
<name>A0A3S5GYI3_9BACT</name>
<evidence type="ECO:0000313" key="3">
    <source>
        <dbReference type="EMBL" id="AYM54438.1"/>
    </source>
</evidence>
<feature type="compositionally biased region" description="Basic and acidic residues" evidence="1">
    <location>
        <begin position="442"/>
        <end position="455"/>
    </location>
</feature>
<feature type="compositionally biased region" description="Basic and acidic residues" evidence="1">
    <location>
        <begin position="507"/>
        <end position="516"/>
    </location>
</feature>
<dbReference type="EMBL" id="MH908922">
    <property type="protein sequence ID" value="AYM54438.1"/>
    <property type="molecule type" value="Genomic_DNA"/>
</dbReference>
<feature type="compositionally biased region" description="Low complexity" evidence="1">
    <location>
        <begin position="457"/>
        <end position="468"/>
    </location>
</feature>
<keyword evidence="2" id="KW-0732">Signal</keyword>
<feature type="region of interest" description="Disordered" evidence="1">
    <location>
        <begin position="343"/>
        <end position="538"/>
    </location>
</feature>
<feature type="compositionally biased region" description="Polar residues" evidence="1">
    <location>
        <begin position="343"/>
        <end position="356"/>
    </location>
</feature>
<accession>A0A3S5GYI3</accession>